<gene>
    <name evidence="1" type="ORF">BpHYR1_011659</name>
</gene>
<proteinExistence type="predicted"/>
<evidence type="ECO:0000313" key="1">
    <source>
        <dbReference type="EMBL" id="RNA31498.1"/>
    </source>
</evidence>
<comment type="caution">
    <text evidence="1">The sequence shown here is derived from an EMBL/GenBank/DDBJ whole genome shotgun (WGS) entry which is preliminary data.</text>
</comment>
<accession>A0A3M7S7C6</accession>
<dbReference type="Proteomes" id="UP000276133">
    <property type="component" value="Unassembled WGS sequence"/>
</dbReference>
<protein>
    <submittedName>
        <fullName evidence="1">Uncharacterized protein</fullName>
    </submittedName>
</protein>
<dbReference type="EMBL" id="REGN01001937">
    <property type="protein sequence ID" value="RNA31498.1"/>
    <property type="molecule type" value="Genomic_DNA"/>
</dbReference>
<dbReference type="AlphaFoldDB" id="A0A3M7S7C6"/>
<reference evidence="1 2" key="1">
    <citation type="journal article" date="2018" name="Sci. Rep.">
        <title>Genomic signatures of local adaptation to the degree of environmental predictability in rotifers.</title>
        <authorList>
            <person name="Franch-Gras L."/>
            <person name="Hahn C."/>
            <person name="Garcia-Roger E.M."/>
            <person name="Carmona M.J."/>
            <person name="Serra M."/>
            <person name="Gomez A."/>
        </authorList>
    </citation>
    <scope>NUCLEOTIDE SEQUENCE [LARGE SCALE GENOMIC DNA]</scope>
    <source>
        <strain evidence="1">HYR1</strain>
    </source>
</reference>
<sequence length="64" mass="7303">MYYLLIRIKGKFYNCPLAYLNKLTHVTPKEATVPAKTKVTKNLSPVVFHHIGIPSSAYKKLELN</sequence>
<keyword evidence="2" id="KW-1185">Reference proteome</keyword>
<evidence type="ECO:0000313" key="2">
    <source>
        <dbReference type="Proteomes" id="UP000276133"/>
    </source>
</evidence>
<organism evidence="1 2">
    <name type="scientific">Brachionus plicatilis</name>
    <name type="common">Marine rotifer</name>
    <name type="synonym">Brachionus muelleri</name>
    <dbReference type="NCBI Taxonomy" id="10195"/>
    <lineage>
        <taxon>Eukaryota</taxon>
        <taxon>Metazoa</taxon>
        <taxon>Spiralia</taxon>
        <taxon>Gnathifera</taxon>
        <taxon>Rotifera</taxon>
        <taxon>Eurotatoria</taxon>
        <taxon>Monogononta</taxon>
        <taxon>Pseudotrocha</taxon>
        <taxon>Ploima</taxon>
        <taxon>Brachionidae</taxon>
        <taxon>Brachionus</taxon>
    </lineage>
</organism>
<name>A0A3M7S7C6_BRAPC</name>